<sequence length="293" mass="33101">MWVPCGQTYLPSAVTIGSSRLRRVTNSSCRTLSLGSLVELRSPNCFKDNWFGVVFKLYFPVKVVDGRELIGRCYWAFGPEELTKVYGVTGVHEIFTGGRRAIYPSAFEFDFAVDEVCNVSFLYPTFLDVGGLNDVHFDCFFDHKKKSLHALDFAGKFAPCLLSIRAALLRNNSIYTNRETLFCALSDEMLQRAVLENDVIKVEFPDASSLESVMGTFDAVYAGKRETFSFVIVWPCTLIYRPKTDGDRVHFVMTGIIKKNSSGYIQWDSRECYTGAAMEVDPEQDADIFYGVR</sequence>
<gene>
    <name evidence="1" type="ORF">CYMTET_49580</name>
</gene>
<reference evidence="1 2" key="1">
    <citation type="journal article" date="2015" name="Genome Biol. Evol.">
        <title>Comparative Genomics of a Bacterivorous Green Alga Reveals Evolutionary Causalities and Consequences of Phago-Mixotrophic Mode of Nutrition.</title>
        <authorList>
            <person name="Burns J.A."/>
            <person name="Paasch A."/>
            <person name="Narechania A."/>
            <person name="Kim E."/>
        </authorList>
    </citation>
    <scope>NUCLEOTIDE SEQUENCE [LARGE SCALE GENOMIC DNA]</scope>
    <source>
        <strain evidence="1 2">PLY_AMNH</strain>
    </source>
</reference>
<comment type="caution">
    <text evidence="1">The sequence shown here is derived from an EMBL/GenBank/DDBJ whole genome shotgun (WGS) entry which is preliminary data.</text>
</comment>
<organism evidence="1 2">
    <name type="scientific">Cymbomonas tetramitiformis</name>
    <dbReference type="NCBI Taxonomy" id="36881"/>
    <lineage>
        <taxon>Eukaryota</taxon>
        <taxon>Viridiplantae</taxon>
        <taxon>Chlorophyta</taxon>
        <taxon>Pyramimonadophyceae</taxon>
        <taxon>Pyramimonadales</taxon>
        <taxon>Pyramimonadaceae</taxon>
        <taxon>Cymbomonas</taxon>
    </lineage>
</organism>
<accession>A0AAE0BR82</accession>
<dbReference type="EMBL" id="LGRX02033598">
    <property type="protein sequence ID" value="KAK3240585.1"/>
    <property type="molecule type" value="Genomic_DNA"/>
</dbReference>
<dbReference type="Proteomes" id="UP001190700">
    <property type="component" value="Unassembled WGS sequence"/>
</dbReference>
<dbReference type="AlphaFoldDB" id="A0AAE0BR82"/>
<proteinExistence type="predicted"/>
<evidence type="ECO:0000313" key="1">
    <source>
        <dbReference type="EMBL" id="KAK3240585.1"/>
    </source>
</evidence>
<protein>
    <submittedName>
        <fullName evidence="1">Uncharacterized protein</fullName>
    </submittedName>
</protein>
<name>A0AAE0BR82_9CHLO</name>
<evidence type="ECO:0000313" key="2">
    <source>
        <dbReference type="Proteomes" id="UP001190700"/>
    </source>
</evidence>
<keyword evidence="2" id="KW-1185">Reference proteome</keyword>